<reference evidence="3 4" key="1">
    <citation type="submission" date="2021-02" db="EMBL/GenBank/DDBJ databases">
        <title>Safari Cat Assemblies.</title>
        <authorList>
            <person name="Bredemeyer K.R."/>
            <person name="Murphy W.J."/>
        </authorList>
    </citation>
    <scope>NUCLEOTIDE SEQUENCE [LARGE SCALE GENOMIC DNA]</scope>
</reference>
<dbReference type="PANTHER" id="PTHR44086">
    <property type="entry name" value="THIOSULFATE SULFURTRANSFERASE RDL2, MITOCHONDRIAL-RELATED"/>
    <property type="match status" value="1"/>
</dbReference>
<proteinExistence type="predicted"/>
<dbReference type="CDD" id="cd01519">
    <property type="entry name" value="RHOD_HSP67B2"/>
    <property type="match status" value="1"/>
</dbReference>
<reference evidence="3" key="3">
    <citation type="submission" date="2025-09" db="UniProtKB">
        <authorList>
            <consortium name="Ensembl"/>
        </authorList>
    </citation>
    <scope>IDENTIFICATION</scope>
    <source>
        <strain evidence="3">breed Abyssinian</strain>
    </source>
</reference>
<name>A0ABI7WX15_FELCA</name>
<dbReference type="SUPFAM" id="SSF52821">
    <property type="entry name" value="Rhodanese/Cell cycle control phosphatase"/>
    <property type="match status" value="1"/>
</dbReference>
<dbReference type="PANTHER" id="PTHR44086:SF10">
    <property type="entry name" value="THIOSULFATE SULFURTRANSFERASE_RHODANESE-LIKE DOMAIN-CONTAINING PROTEIN 3"/>
    <property type="match status" value="1"/>
</dbReference>
<evidence type="ECO:0000313" key="4">
    <source>
        <dbReference type="Proteomes" id="UP000823872"/>
    </source>
</evidence>
<dbReference type="GeneTree" id="ENSGT00940000163155"/>
<dbReference type="Ensembl" id="ENSFCTT00005021558.1">
    <property type="protein sequence ID" value="ENSFCTP00005014135.1"/>
    <property type="gene ID" value="ENSFCTG00005007756.1"/>
</dbReference>
<evidence type="ECO:0000259" key="2">
    <source>
        <dbReference type="PROSITE" id="PS50206"/>
    </source>
</evidence>
<dbReference type="Proteomes" id="UP000823872">
    <property type="component" value="Chromosome B2"/>
</dbReference>
<dbReference type="PROSITE" id="PS00683">
    <property type="entry name" value="RHODANESE_2"/>
    <property type="match status" value="1"/>
</dbReference>
<feature type="domain" description="Rhodanese" evidence="2">
    <location>
        <begin position="84"/>
        <end position="186"/>
    </location>
</feature>
<protein>
    <recommendedName>
        <fullName evidence="1">Sulfurtransferase</fullName>
    </recommendedName>
</protein>
<evidence type="ECO:0000313" key="3">
    <source>
        <dbReference type="Ensembl" id="ENSFCTP00005014135.1"/>
    </source>
</evidence>
<dbReference type="Pfam" id="PF00581">
    <property type="entry name" value="Rhodanese"/>
    <property type="match status" value="1"/>
</dbReference>
<keyword evidence="4" id="KW-1185">Reference proteome</keyword>
<reference evidence="3" key="2">
    <citation type="submission" date="2025-08" db="UniProtKB">
        <authorList>
            <consortium name="Ensembl"/>
        </authorList>
    </citation>
    <scope>IDENTIFICATION</scope>
    <source>
        <strain evidence="3">breed Abyssinian</strain>
    </source>
</reference>
<dbReference type="InterPro" id="IPR036873">
    <property type="entry name" value="Rhodanese-like_dom_sf"/>
</dbReference>
<gene>
    <name evidence="3" type="primary">PPIF</name>
</gene>
<dbReference type="Gene3D" id="3.40.250.10">
    <property type="entry name" value="Rhodanese-like domain"/>
    <property type="match status" value="1"/>
</dbReference>
<sequence>SGAWWARAGDGAAGAAARECTPCDPRVGAVCALGPYFTSFGAPGWLSPTLDFDSGLKSIKGSCHNFCTAVFKDVTYKELKSLLNSRQITLIDVRERWEIVEYGKIPGSVNIPLDEVGEALQMNPKDFKEKYNEVKPSKSDSLVFSCLAGVRSKKAVDTAVSLGFNSVQHYAGGWKEWVTYEFSEKKKGN</sequence>
<keyword evidence="1" id="KW-0808">Transferase</keyword>
<dbReference type="PROSITE" id="PS50206">
    <property type="entry name" value="RHODANESE_3"/>
    <property type="match status" value="1"/>
</dbReference>
<accession>A0ABI7WX15</accession>
<evidence type="ECO:0000256" key="1">
    <source>
        <dbReference type="RuleBase" id="RU000507"/>
    </source>
</evidence>
<dbReference type="InterPro" id="IPR001763">
    <property type="entry name" value="Rhodanese-like_dom"/>
</dbReference>
<dbReference type="SMART" id="SM00450">
    <property type="entry name" value="RHOD"/>
    <property type="match status" value="1"/>
</dbReference>
<organism evidence="3 4">
    <name type="scientific">Felis catus</name>
    <name type="common">Cat</name>
    <name type="synonym">Felis silvestris catus</name>
    <dbReference type="NCBI Taxonomy" id="9685"/>
    <lineage>
        <taxon>Eukaryota</taxon>
        <taxon>Metazoa</taxon>
        <taxon>Chordata</taxon>
        <taxon>Craniata</taxon>
        <taxon>Vertebrata</taxon>
        <taxon>Euteleostomi</taxon>
        <taxon>Mammalia</taxon>
        <taxon>Eutheria</taxon>
        <taxon>Laurasiatheria</taxon>
        <taxon>Carnivora</taxon>
        <taxon>Feliformia</taxon>
        <taxon>Felidae</taxon>
        <taxon>Felinae</taxon>
        <taxon>Felis</taxon>
    </lineage>
</organism>
<dbReference type="InterPro" id="IPR001307">
    <property type="entry name" value="Thiosulphate_STrfase_CS"/>
</dbReference>